<organism evidence="1 2">
    <name type="scientific">Ensete ventricosum</name>
    <name type="common">Abyssinian banana</name>
    <name type="synonym">Musa ensete</name>
    <dbReference type="NCBI Taxonomy" id="4639"/>
    <lineage>
        <taxon>Eukaryota</taxon>
        <taxon>Viridiplantae</taxon>
        <taxon>Streptophyta</taxon>
        <taxon>Embryophyta</taxon>
        <taxon>Tracheophyta</taxon>
        <taxon>Spermatophyta</taxon>
        <taxon>Magnoliopsida</taxon>
        <taxon>Liliopsida</taxon>
        <taxon>Zingiberales</taxon>
        <taxon>Musaceae</taxon>
        <taxon>Ensete</taxon>
    </lineage>
</organism>
<dbReference type="EMBL" id="AMZH03010493">
    <property type="protein sequence ID" value="RRT54649.1"/>
    <property type="molecule type" value="Genomic_DNA"/>
</dbReference>
<dbReference type="AlphaFoldDB" id="A0A426YSG0"/>
<name>A0A426YSG0_ENSVE</name>
<accession>A0A426YSG0</accession>
<comment type="caution">
    <text evidence="1">The sequence shown here is derived from an EMBL/GenBank/DDBJ whole genome shotgun (WGS) entry which is preliminary data.</text>
</comment>
<sequence length="196" mass="20956">MPRSEATVGFGRALVRKFCTNTLASWSKEIMDVDWRWSYHIRAGPLKVVGKTRHISTSDESYNAICARKAATCSVGSELLSYDSKMGNLKLVGIGLSHISGAKGDLYLRFSAASSYDLATSFCTSSRRSFMCTSCIQNELVKSDDKVFGSCGACSIPWCGAVDFFGTIDNVSDHVSGGFGSIGPGWAGAGCSRDPS</sequence>
<reference evidence="1 2" key="1">
    <citation type="journal article" date="2014" name="Agronomy (Basel)">
        <title>A Draft Genome Sequence for Ensete ventricosum, the Drought-Tolerant Tree Against Hunger.</title>
        <authorList>
            <person name="Harrison J."/>
            <person name="Moore K.A."/>
            <person name="Paszkiewicz K."/>
            <person name="Jones T."/>
            <person name="Grant M."/>
            <person name="Ambacheew D."/>
            <person name="Muzemil S."/>
            <person name="Studholme D.J."/>
        </authorList>
    </citation>
    <scope>NUCLEOTIDE SEQUENCE [LARGE SCALE GENOMIC DNA]</scope>
</reference>
<evidence type="ECO:0000313" key="2">
    <source>
        <dbReference type="Proteomes" id="UP000287651"/>
    </source>
</evidence>
<proteinExistence type="predicted"/>
<protein>
    <submittedName>
        <fullName evidence="1">Uncharacterized protein</fullName>
    </submittedName>
</protein>
<gene>
    <name evidence="1" type="ORF">B296_00025731</name>
</gene>
<dbReference type="Proteomes" id="UP000287651">
    <property type="component" value="Unassembled WGS sequence"/>
</dbReference>
<evidence type="ECO:0000313" key="1">
    <source>
        <dbReference type="EMBL" id="RRT54649.1"/>
    </source>
</evidence>